<dbReference type="Proteomes" id="UP000549617">
    <property type="component" value="Unassembled WGS sequence"/>
</dbReference>
<keyword evidence="2" id="KW-1185">Reference proteome</keyword>
<gene>
    <name evidence="1" type="ORF">FHS49_003777</name>
</gene>
<comment type="caution">
    <text evidence="1">The sequence shown here is derived from an EMBL/GenBank/DDBJ whole genome shotgun (WGS) entry which is preliminary data.</text>
</comment>
<evidence type="ECO:0000313" key="1">
    <source>
        <dbReference type="EMBL" id="MBB5687731.1"/>
    </source>
</evidence>
<accession>A0A7W9ALK0</accession>
<dbReference type="AlphaFoldDB" id="A0A7W9ALK0"/>
<dbReference type="EMBL" id="JACIJC010000008">
    <property type="protein sequence ID" value="MBB5687731.1"/>
    <property type="molecule type" value="Genomic_DNA"/>
</dbReference>
<evidence type="ECO:0008006" key="3">
    <source>
        <dbReference type="Google" id="ProtNLM"/>
    </source>
</evidence>
<proteinExistence type="predicted"/>
<protein>
    <recommendedName>
        <fullName evidence="3">PilZ domain-containing protein</fullName>
    </recommendedName>
</protein>
<reference evidence="1 2" key="1">
    <citation type="submission" date="2020-08" db="EMBL/GenBank/DDBJ databases">
        <title>Genomic Encyclopedia of Type Strains, Phase IV (KMG-IV): sequencing the most valuable type-strain genomes for metagenomic binning, comparative biology and taxonomic classification.</title>
        <authorList>
            <person name="Goeker M."/>
        </authorList>
    </citation>
    <scope>NUCLEOTIDE SEQUENCE [LARGE SCALE GENOMIC DNA]</scope>
    <source>
        <strain evidence="1 2">DSM 25079</strain>
    </source>
</reference>
<name>A0A7W9ALK0_9SPHN</name>
<evidence type="ECO:0000313" key="2">
    <source>
        <dbReference type="Proteomes" id="UP000549617"/>
    </source>
</evidence>
<sequence length="67" mass="7604">MADLSREGFQIEHHRQFIAGASVWLRLPGIEALAARAMWSNGRRLGCKFDAPLHHAVLEKLITHESR</sequence>
<organism evidence="1 2">
    <name type="scientific">Sphingobium boeckii</name>
    <dbReference type="NCBI Taxonomy" id="1082345"/>
    <lineage>
        <taxon>Bacteria</taxon>
        <taxon>Pseudomonadati</taxon>
        <taxon>Pseudomonadota</taxon>
        <taxon>Alphaproteobacteria</taxon>
        <taxon>Sphingomonadales</taxon>
        <taxon>Sphingomonadaceae</taxon>
        <taxon>Sphingobium</taxon>
    </lineage>
</organism>